<feature type="signal peptide" evidence="21">
    <location>
        <begin position="1"/>
        <end position="23"/>
    </location>
</feature>
<dbReference type="CDD" id="cd06899">
    <property type="entry name" value="lectin_legume_LecRK_Arcelin_ConA"/>
    <property type="match status" value="1"/>
</dbReference>
<dbReference type="Pfam" id="PF07714">
    <property type="entry name" value="PK_Tyr_Ser-Thr"/>
    <property type="match status" value="1"/>
</dbReference>
<evidence type="ECO:0000256" key="1">
    <source>
        <dbReference type="ARBA" id="ARBA00004251"/>
    </source>
</evidence>
<evidence type="ECO:0000256" key="4">
    <source>
        <dbReference type="ARBA" id="ARBA00012513"/>
    </source>
</evidence>
<evidence type="ECO:0000256" key="3">
    <source>
        <dbReference type="ARBA" id="ARBA00010217"/>
    </source>
</evidence>
<evidence type="ECO:0000256" key="8">
    <source>
        <dbReference type="ARBA" id="ARBA00022692"/>
    </source>
</evidence>
<dbReference type="EC" id="2.7.11.1" evidence="4"/>
<dbReference type="PANTHER" id="PTHR27007">
    <property type="match status" value="1"/>
</dbReference>
<feature type="region of interest" description="Disordered" evidence="19">
    <location>
        <begin position="278"/>
        <end position="299"/>
    </location>
</feature>
<dbReference type="InterPro" id="IPR001220">
    <property type="entry name" value="Legume_lectin_dom"/>
</dbReference>
<comment type="catalytic activity">
    <reaction evidence="16">
        <text>L-threonyl-[protein] + ATP = O-phospho-L-threonyl-[protein] + ADP + H(+)</text>
        <dbReference type="Rhea" id="RHEA:46608"/>
        <dbReference type="Rhea" id="RHEA-COMP:11060"/>
        <dbReference type="Rhea" id="RHEA-COMP:11605"/>
        <dbReference type="ChEBI" id="CHEBI:15378"/>
        <dbReference type="ChEBI" id="CHEBI:30013"/>
        <dbReference type="ChEBI" id="CHEBI:30616"/>
        <dbReference type="ChEBI" id="CHEBI:61977"/>
        <dbReference type="ChEBI" id="CHEBI:456216"/>
        <dbReference type="EC" id="2.7.11.1"/>
    </reaction>
</comment>
<dbReference type="GO" id="GO:0030246">
    <property type="term" value="F:carbohydrate binding"/>
    <property type="evidence" value="ECO:0007669"/>
    <property type="project" value="UniProtKB-KW"/>
</dbReference>
<evidence type="ECO:0000259" key="22">
    <source>
        <dbReference type="PROSITE" id="PS50011"/>
    </source>
</evidence>
<dbReference type="GO" id="GO:0051707">
    <property type="term" value="P:response to other organism"/>
    <property type="evidence" value="ECO:0007669"/>
    <property type="project" value="UniProtKB-ARBA"/>
</dbReference>
<dbReference type="FunFam" id="1.10.510.10:FF:000108">
    <property type="entry name" value="L-type lectin-domain containing receptor kinase S.4"/>
    <property type="match status" value="1"/>
</dbReference>
<keyword evidence="10" id="KW-0430">Lectin</keyword>
<evidence type="ECO:0000256" key="18">
    <source>
        <dbReference type="PROSITE-ProRule" id="PRU10141"/>
    </source>
</evidence>
<evidence type="ECO:0000256" key="6">
    <source>
        <dbReference type="ARBA" id="ARBA00022527"/>
    </source>
</evidence>
<dbReference type="InterPro" id="IPR000719">
    <property type="entry name" value="Prot_kinase_dom"/>
</dbReference>
<comment type="similarity">
    <text evidence="3">In the C-terminal section; belongs to the protein kinase superfamily. Ser/Thr protein kinase family.</text>
</comment>
<dbReference type="InterPro" id="IPR008271">
    <property type="entry name" value="Ser/Thr_kinase_AS"/>
</dbReference>
<evidence type="ECO:0000256" key="14">
    <source>
        <dbReference type="ARBA" id="ARBA00022989"/>
    </source>
</evidence>
<dbReference type="Gene3D" id="3.30.200.20">
    <property type="entry name" value="Phosphorylase Kinase, domain 1"/>
    <property type="match status" value="1"/>
</dbReference>
<evidence type="ECO:0000256" key="5">
    <source>
        <dbReference type="ARBA" id="ARBA00022475"/>
    </source>
</evidence>
<keyword evidence="6" id="KW-0723">Serine/threonine-protein kinase</keyword>
<evidence type="ECO:0000256" key="13">
    <source>
        <dbReference type="ARBA" id="ARBA00022840"/>
    </source>
</evidence>
<dbReference type="InterPro" id="IPR050528">
    <property type="entry name" value="L-type_Lectin-RKs"/>
</dbReference>
<comment type="catalytic activity">
    <reaction evidence="17">
        <text>L-seryl-[protein] + ATP = O-phospho-L-seryl-[protein] + ADP + H(+)</text>
        <dbReference type="Rhea" id="RHEA:17989"/>
        <dbReference type="Rhea" id="RHEA-COMP:9863"/>
        <dbReference type="Rhea" id="RHEA-COMP:11604"/>
        <dbReference type="ChEBI" id="CHEBI:15378"/>
        <dbReference type="ChEBI" id="CHEBI:29999"/>
        <dbReference type="ChEBI" id="CHEBI:30616"/>
        <dbReference type="ChEBI" id="CHEBI:83421"/>
        <dbReference type="ChEBI" id="CHEBI:456216"/>
        <dbReference type="EC" id="2.7.11.1"/>
    </reaction>
</comment>
<name>A0AA41VB32_PAPNU</name>
<dbReference type="PROSITE" id="PS50011">
    <property type="entry name" value="PROTEIN_KINASE_DOM"/>
    <property type="match status" value="1"/>
</dbReference>
<keyword evidence="24" id="KW-1185">Reference proteome</keyword>
<evidence type="ECO:0000256" key="10">
    <source>
        <dbReference type="ARBA" id="ARBA00022734"/>
    </source>
</evidence>
<dbReference type="InterPro" id="IPR001245">
    <property type="entry name" value="Ser-Thr/Tyr_kinase_cat_dom"/>
</dbReference>
<keyword evidence="15 20" id="KW-0472">Membrane</keyword>
<dbReference type="Pfam" id="PF00139">
    <property type="entry name" value="Lectin_legB"/>
    <property type="match status" value="1"/>
</dbReference>
<dbReference type="InterPro" id="IPR017441">
    <property type="entry name" value="Protein_kinase_ATP_BS"/>
</dbReference>
<evidence type="ECO:0000256" key="21">
    <source>
        <dbReference type="SAM" id="SignalP"/>
    </source>
</evidence>
<feature type="region of interest" description="Disordered" evidence="19">
    <location>
        <begin position="652"/>
        <end position="704"/>
    </location>
</feature>
<dbReference type="Proteomes" id="UP001177140">
    <property type="component" value="Unassembled WGS sequence"/>
</dbReference>
<dbReference type="InterPro" id="IPR011009">
    <property type="entry name" value="Kinase-like_dom_sf"/>
</dbReference>
<organism evidence="23 24">
    <name type="scientific">Papaver nudicaule</name>
    <name type="common">Iceland poppy</name>
    <dbReference type="NCBI Taxonomy" id="74823"/>
    <lineage>
        <taxon>Eukaryota</taxon>
        <taxon>Viridiplantae</taxon>
        <taxon>Streptophyta</taxon>
        <taxon>Embryophyta</taxon>
        <taxon>Tracheophyta</taxon>
        <taxon>Spermatophyta</taxon>
        <taxon>Magnoliopsida</taxon>
        <taxon>Ranunculales</taxon>
        <taxon>Papaveraceae</taxon>
        <taxon>Papaveroideae</taxon>
        <taxon>Papaver</taxon>
    </lineage>
</organism>
<sequence length="704" mass="77039">MRIIFSEIIIFLFLLLIQRFAYSEHTEKSLYYNGFKDHFLTTDGAAQVDLDTGVLRLTDLNKDSEQGHAFFSLPFPFKSNFSFSATFVFAVVSENGPNKLSGQGMAFVIAPQRLLPGSAPHEFLGLFNATSNGNSTNHVFAVELDGSYNLAFDEVKGPHLGIDINGLNSVNSTAPAYFTADGEKKPLNLTSTEPMQVWVDYDGIGKQIRVTLAPIDVSKPNVPLLLWTQDLSTIFLDTMFIGFAASTQGLRTYHYVLGWSFKIDDTARALNLSSLPEVPPLVPTTPPPPPSSPPKTSKNKGSLVIIVSAVVGSIIILLLLVIIGLCYLRKSNKTNTPERPASPPPVAGLRKFKYGDLEEATNMFKEEIGEGAFGTVYRGVLPNTEIQVAVKKVSRDAKYGSKQFMAEIDSLSKLRHRNLVHLYGYCEHEGQLLLVYDFMPNGSLDKFLYPKRNPLYCTLNWSQRFQIIKDVAAGLCYLHKGWEQVVIHRDIKSSNVLLDGQMNARLGDFGLAKLYDHGADSAPTSRVVGTLGYIAPEMHYGMPSTQTDVYAFGAFLLEVACGRRPNLVAERGLHLVDWVLSSAKENAILSTVDKKLGGEYAEEEMLLVLKLGLLCCRFDPTARPTIQKIVQYLSGDAAEADLRALQMTDAAPVRNIGGGNTSPVSGTYVGSTSSGNDPTPSRQSGSPSSVNEAGPSVVRNAFTR</sequence>
<accession>A0AA41VB32</accession>
<feature type="binding site" evidence="18">
    <location>
        <position position="392"/>
    </location>
    <ligand>
        <name>ATP</name>
        <dbReference type="ChEBI" id="CHEBI:30616"/>
    </ligand>
</feature>
<evidence type="ECO:0000313" key="24">
    <source>
        <dbReference type="Proteomes" id="UP001177140"/>
    </source>
</evidence>
<comment type="caution">
    <text evidence="23">The sequence shown here is derived from an EMBL/GenBank/DDBJ whole genome shotgun (WGS) entry which is preliminary data.</text>
</comment>
<evidence type="ECO:0000256" key="16">
    <source>
        <dbReference type="ARBA" id="ARBA00047899"/>
    </source>
</evidence>
<dbReference type="EMBL" id="JAJJMA010117795">
    <property type="protein sequence ID" value="MCL7031953.1"/>
    <property type="molecule type" value="Genomic_DNA"/>
</dbReference>
<dbReference type="FunFam" id="2.60.120.200:FF:000112">
    <property type="entry name" value="L-type lectin-domain containing receptor kinase V.9"/>
    <property type="match status" value="1"/>
</dbReference>
<keyword evidence="8 20" id="KW-0812">Transmembrane</keyword>
<gene>
    <name evidence="23" type="ORF">MKW94_000146</name>
</gene>
<comment type="similarity">
    <text evidence="2">In the N-terminal section; belongs to the leguminous lectin family.</text>
</comment>
<dbReference type="PROSITE" id="PS00108">
    <property type="entry name" value="PROTEIN_KINASE_ST"/>
    <property type="match status" value="1"/>
</dbReference>
<evidence type="ECO:0000256" key="2">
    <source>
        <dbReference type="ARBA" id="ARBA00008536"/>
    </source>
</evidence>
<feature type="compositionally biased region" description="Pro residues" evidence="19">
    <location>
        <begin position="278"/>
        <end position="293"/>
    </location>
</feature>
<evidence type="ECO:0000256" key="9">
    <source>
        <dbReference type="ARBA" id="ARBA00022729"/>
    </source>
</evidence>
<keyword evidence="7" id="KW-0808">Transferase</keyword>
<reference evidence="23" key="1">
    <citation type="submission" date="2022-03" db="EMBL/GenBank/DDBJ databases">
        <title>A functionally conserved STORR gene fusion in Papaver species that diverged 16.8 million years ago.</title>
        <authorList>
            <person name="Catania T."/>
        </authorList>
    </citation>
    <scope>NUCLEOTIDE SEQUENCE</scope>
    <source>
        <strain evidence="23">S-191538</strain>
    </source>
</reference>
<keyword evidence="13 18" id="KW-0067">ATP-binding</keyword>
<keyword evidence="5" id="KW-1003">Cell membrane</keyword>
<comment type="subcellular location">
    <subcellularLocation>
        <location evidence="1">Cell membrane</location>
        <topology evidence="1">Single-pass type I membrane protein</topology>
    </subcellularLocation>
</comment>
<dbReference type="GO" id="GO:0006952">
    <property type="term" value="P:defense response"/>
    <property type="evidence" value="ECO:0007669"/>
    <property type="project" value="UniProtKB-ARBA"/>
</dbReference>
<dbReference type="GO" id="GO:0004674">
    <property type="term" value="F:protein serine/threonine kinase activity"/>
    <property type="evidence" value="ECO:0007669"/>
    <property type="project" value="UniProtKB-KW"/>
</dbReference>
<dbReference type="InterPro" id="IPR013320">
    <property type="entry name" value="ConA-like_dom_sf"/>
</dbReference>
<evidence type="ECO:0000256" key="15">
    <source>
        <dbReference type="ARBA" id="ARBA00023136"/>
    </source>
</evidence>
<feature type="transmembrane region" description="Helical" evidence="20">
    <location>
        <begin position="303"/>
        <end position="328"/>
    </location>
</feature>
<dbReference type="SUPFAM" id="SSF49899">
    <property type="entry name" value="Concanavalin A-like lectins/glucanases"/>
    <property type="match status" value="1"/>
</dbReference>
<feature type="domain" description="Protein kinase" evidence="22">
    <location>
        <begin position="362"/>
        <end position="633"/>
    </location>
</feature>
<dbReference type="Gene3D" id="1.10.510.10">
    <property type="entry name" value="Transferase(Phosphotransferase) domain 1"/>
    <property type="match status" value="1"/>
</dbReference>
<evidence type="ECO:0000256" key="7">
    <source>
        <dbReference type="ARBA" id="ARBA00022679"/>
    </source>
</evidence>
<keyword evidence="12" id="KW-0418">Kinase</keyword>
<dbReference type="SUPFAM" id="SSF56112">
    <property type="entry name" value="Protein kinase-like (PK-like)"/>
    <property type="match status" value="1"/>
</dbReference>
<keyword evidence="9 21" id="KW-0732">Signal</keyword>
<proteinExistence type="inferred from homology"/>
<evidence type="ECO:0000256" key="20">
    <source>
        <dbReference type="SAM" id="Phobius"/>
    </source>
</evidence>
<evidence type="ECO:0000256" key="17">
    <source>
        <dbReference type="ARBA" id="ARBA00048679"/>
    </source>
</evidence>
<dbReference type="Gene3D" id="2.60.120.200">
    <property type="match status" value="1"/>
</dbReference>
<evidence type="ECO:0000256" key="19">
    <source>
        <dbReference type="SAM" id="MobiDB-lite"/>
    </source>
</evidence>
<feature type="compositionally biased region" description="Polar residues" evidence="19">
    <location>
        <begin position="676"/>
        <end position="691"/>
    </location>
</feature>
<protein>
    <recommendedName>
        <fullName evidence="4">non-specific serine/threonine protein kinase</fullName>
        <ecNumber evidence="4">2.7.11.1</ecNumber>
    </recommendedName>
</protein>
<dbReference type="AlphaFoldDB" id="A0AA41VB32"/>
<dbReference type="FunFam" id="3.30.200.20:FF:000178">
    <property type="entry name" value="serine/threonine-protein kinase PBS1-like"/>
    <property type="match status" value="1"/>
</dbReference>
<dbReference type="PROSITE" id="PS00107">
    <property type="entry name" value="PROTEIN_KINASE_ATP"/>
    <property type="match status" value="1"/>
</dbReference>
<dbReference type="GO" id="GO:0005524">
    <property type="term" value="F:ATP binding"/>
    <property type="evidence" value="ECO:0007669"/>
    <property type="project" value="UniProtKB-UniRule"/>
</dbReference>
<keyword evidence="14 20" id="KW-1133">Transmembrane helix</keyword>
<evidence type="ECO:0000256" key="11">
    <source>
        <dbReference type="ARBA" id="ARBA00022741"/>
    </source>
</evidence>
<feature type="chain" id="PRO_5041441639" description="non-specific serine/threonine protein kinase" evidence="21">
    <location>
        <begin position="24"/>
        <end position="704"/>
    </location>
</feature>
<dbReference type="SMART" id="SM00220">
    <property type="entry name" value="S_TKc"/>
    <property type="match status" value="1"/>
</dbReference>
<evidence type="ECO:0000313" key="23">
    <source>
        <dbReference type="EMBL" id="MCL7031953.1"/>
    </source>
</evidence>
<evidence type="ECO:0000256" key="12">
    <source>
        <dbReference type="ARBA" id="ARBA00022777"/>
    </source>
</evidence>
<dbReference type="GO" id="GO:0005886">
    <property type="term" value="C:plasma membrane"/>
    <property type="evidence" value="ECO:0007669"/>
    <property type="project" value="UniProtKB-SubCell"/>
</dbReference>
<keyword evidence="11 18" id="KW-0547">Nucleotide-binding</keyword>
<feature type="compositionally biased region" description="Low complexity" evidence="19">
    <location>
        <begin position="661"/>
        <end position="675"/>
    </location>
</feature>